<feature type="domain" description="Histidine kinase/HSP90-like ATPase" evidence="2">
    <location>
        <begin position="35"/>
        <end position="127"/>
    </location>
</feature>
<evidence type="ECO:0000256" key="1">
    <source>
        <dbReference type="ARBA" id="ARBA00022527"/>
    </source>
</evidence>
<proteinExistence type="predicted"/>
<keyword evidence="1" id="KW-0723">Serine/threonine-protein kinase</keyword>
<dbReference type="PANTHER" id="PTHR35526">
    <property type="entry name" value="ANTI-SIGMA-F FACTOR RSBW-RELATED"/>
    <property type="match status" value="1"/>
</dbReference>
<evidence type="ECO:0000259" key="2">
    <source>
        <dbReference type="Pfam" id="PF13581"/>
    </source>
</evidence>
<keyword evidence="3" id="KW-0067">ATP-binding</keyword>
<dbReference type="CDD" id="cd16936">
    <property type="entry name" value="HATPase_RsbW-like"/>
    <property type="match status" value="1"/>
</dbReference>
<keyword evidence="1" id="KW-0418">Kinase</keyword>
<dbReference type="InterPro" id="IPR003594">
    <property type="entry name" value="HATPase_dom"/>
</dbReference>
<accession>A0A7W2HKI8</accession>
<dbReference type="InterPro" id="IPR050267">
    <property type="entry name" value="Anti-sigma-factor_SerPK"/>
</dbReference>
<dbReference type="AlphaFoldDB" id="A0A7W2HKI8"/>
<evidence type="ECO:0000313" key="4">
    <source>
        <dbReference type="Proteomes" id="UP000586976"/>
    </source>
</evidence>
<sequence>MVREWSADYGMLYGSVGLARVHSRQRLTVWRWDGDIEDAVLIVSELTTNAVSHGRVADLPMRLRLALLEDECLVIDVSDPVPAFPRFDEVIKAGPEDERGRGLHLMRQFGGEVTWFLQESGGKTVRALLQPREAQPFAAQ</sequence>
<organism evidence="3 4">
    <name type="scientific">Streptomyces himalayensis subsp. aureolus</name>
    <dbReference type="NCBI Taxonomy" id="2758039"/>
    <lineage>
        <taxon>Bacteria</taxon>
        <taxon>Bacillati</taxon>
        <taxon>Actinomycetota</taxon>
        <taxon>Actinomycetes</taxon>
        <taxon>Kitasatosporales</taxon>
        <taxon>Streptomycetaceae</taxon>
        <taxon>Streptomyces</taxon>
        <taxon>Streptomyces himalayensis</taxon>
    </lineage>
</organism>
<comment type="caution">
    <text evidence="3">The sequence shown here is derived from an EMBL/GenBank/DDBJ whole genome shotgun (WGS) entry which is preliminary data.</text>
</comment>
<keyword evidence="4" id="KW-1185">Reference proteome</keyword>
<gene>
    <name evidence="3" type="ORF">H1V43_37730</name>
</gene>
<dbReference type="Proteomes" id="UP000586976">
    <property type="component" value="Unassembled WGS sequence"/>
</dbReference>
<reference evidence="3 4" key="1">
    <citation type="submission" date="2020-07" db="EMBL/GenBank/DDBJ databases">
        <title>Streptomyces isolated from Indian soil.</title>
        <authorList>
            <person name="Mandal S."/>
            <person name="Maiti P.K."/>
        </authorList>
    </citation>
    <scope>NUCLEOTIDE SEQUENCE [LARGE SCALE GENOMIC DNA]</scope>
    <source>
        <strain evidence="3 4">PSKA54</strain>
    </source>
</reference>
<dbReference type="EMBL" id="JACEQY010000081">
    <property type="protein sequence ID" value="MBA4866939.1"/>
    <property type="molecule type" value="Genomic_DNA"/>
</dbReference>
<dbReference type="InterPro" id="IPR036890">
    <property type="entry name" value="HATPase_C_sf"/>
</dbReference>
<keyword evidence="1" id="KW-0808">Transferase</keyword>
<name>A0A7W2HKI8_9ACTN</name>
<dbReference type="SUPFAM" id="SSF55874">
    <property type="entry name" value="ATPase domain of HSP90 chaperone/DNA topoisomerase II/histidine kinase"/>
    <property type="match status" value="1"/>
</dbReference>
<dbReference type="Pfam" id="PF13581">
    <property type="entry name" value="HATPase_c_2"/>
    <property type="match status" value="1"/>
</dbReference>
<dbReference type="GO" id="GO:0004674">
    <property type="term" value="F:protein serine/threonine kinase activity"/>
    <property type="evidence" value="ECO:0007669"/>
    <property type="project" value="UniProtKB-KW"/>
</dbReference>
<dbReference type="PANTHER" id="PTHR35526:SF3">
    <property type="entry name" value="ANTI-SIGMA-F FACTOR RSBW"/>
    <property type="match status" value="1"/>
</dbReference>
<keyword evidence="3" id="KW-0547">Nucleotide-binding</keyword>
<evidence type="ECO:0000313" key="3">
    <source>
        <dbReference type="EMBL" id="MBA4866939.1"/>
    </source>
</evidence>
<dbReference type="Gene3D" id="3.30.565.10">
    <property type="entry name" value="Histidine kinase-like ATPase, C-terminal domain"/>
    <property type="match status" value="1"/>
</dbReference>
<protein>
    <submittedName>
        <fullName evidence="3">ATP-binding protein</fullName>
    </submittedName>
</protein>
<dbReference type="GO" id="GO:0005524">
    <property type="term" value="F:ATP binding"/>
    <property type="evidence" value="ECO:0007669"/>
    <property type="project" value="UniProtKB-KW"/>
</dbReference>